<accession>A0A497EV36</accession>
<dbReference type="AlphaFoldDB" id="A0A497EV36"/>
<comment type="caution">
    <text evidence="1">The sequence shown here is derived from an EMBL/GenBank/DDBJ whole genome shotgun (WGS) entry which is preliminary data.</text>
</comment>
<gene>
    <name evidence="1" type="ORF">DRJ20_02405</name>
</gene>
<protein>
    <submittedName>
        <fullName evidence="1">Formylmethanofuran dehydrogenase subunit A</fullName>
    </submittedName>
</protein>
<evidence type="ECO:0000313" key="2">
    <source>
        <dbReference type="Proteomes" id="UP000268446"/>
    </source>
</evidence>
<proteinExistence type="predicted"/>
<name>A0A497EV36_9CREN</name>
<sequence length="73" mass="8445">IKGGEIVVKDGELVKYGYGKTYYVEAKVEDALMQEVLGEVKEKFNEWYTISFENYEIHDHELRHPQPIKVGGV</sequence>
<evidence type="ECO:0000313" key="1">
    <source>
        <dbReference type="EMBL" id="RLE51254.1"/>
    </source>
</evidence>
<feature type="non-terminal residue" evidence="1">
    <location>
        <position position="1"/>
    </location>
</feature>
<dbReference type="Proteomes" id="UP000268446">
    <property type="component" value="Unassembled WGS sequence"/>
</dbReference>
<dbReference type="EMBL" id="QMQZ01000067">
    <property type="protein sequence ID" value="RLE51254.1"/>
    <property type="molecule type" value="Genomic_DNA"/>
</dbReference>
<organism evidence="1 2">
    <name type="scientific">Thermoproteota archaeon</name>
    <dbReference type="NCBI Taxonomy" id="2056631"/>
    <lineage>
        <taxon>Archaea</taxon>
        <taxon>Thermoproteota</taxon>
    </lineage>
</organism>
<reference evidence="1 2" key="1">
    <citation type="submission" date="2018-06" db="EMBL/GenBank/DDBJ databases">
        <title>Extensive metabolic versatility and redundancy in microbially diverse, dynamic hydrothermal sediments.</title>
        <authorList>
            <person name="Dombrowski N."/>
            <person name="Teske A."/>
            <person name="Baker B.J."/>
        </authorList>
    </citation>
    <scope>NUCLEOTIDE SEQUENCE [LARGE SCALE GENOMIC DNA]</scope>
    <source>
        <strain evidence="1">B29_G17</strain>
    </source>
</reference>